<dbReference type="PANTHER" id="PTHR33741:SF5">
    <property type="entry name" value="TRANSMEMBRANE PROTEIN DDB_G0269096-RELATED"/>
    <property type="match status" value="1"/>
</dbReference>
<sequence length="153" mass="16583">MKNNLIAGFGGFLCIAVLSYLNSFDESNLWLIPPFGASMVLVMAVNESPLAHPKNVFFGHLISAFAGVLVFWILGYSAISLGLGVGLAIFLMMVTDTIHPPAGANPIIAILGAKGMSFIIMPVAIGAFFIVLFAVIYNKLLHRKYFSLEDFRN</sequence>
<keyword evidence="1" id="KW-1133">Transmembrane helix</keyword>
<dbReference type="Proteomes" id="UP000551848">
    <property type="component" value="Unassembled WGS sequence"/>
</dbReference>
<gene>
    <name evidence="3" type="ORF">H2072_01265</name>
</gene>
<evidence type="ECO:0000259" key="2">
    <source>
        <dbReference type="Pfam" id="PF04982"/>
    </source>
</evidence>
<dbReference type="InterPro" id="IPR058581">
    <property type="entry name" value="TM_HPP"/>
</dbReference>
<comment type="caution">
    <text evidence="3">The sequence shown here is derived from an EMBL/GenBank/DDBJ whole genome shotgun (WGS) entry which is preliminary data.</text>
</comment>
<protein>
    <submittedName>
        <fullName evidence="3">HPP family protein</fullName>
    </submittedName>
</protein>
<dbReference type="EMBL" id="JACETL010000007">
    <property type="protein sequence ID" value="MBA4692357.1"/>
    <property type="molecule type" value="Genomic_DNA"/>
</dbReference>
<feature type="transmembrane region" description="Helical" evidence="1">
    <location>
        <begin position="111"/>
        <end position="137"/>
    </location>
</feature>
<name>A0A838Y0C7_9GAMM</name>
<dbReference type="Pfam" id="PF04982">
    <property type="entry name" value="TM_HPP"/>
    <property type="match status" value="1"/>
</dbReference>
<reference evidence="3 4" key="1">
    <citation type="submission" date="2020-06" db="EMBL/GenBank/DDBJ databases">
        <title>Dysbiosis in marine aquaculture revealed through microbiome analysis: reverse ecology for environmental sustainability.</title>
        <authorList>
            <person name="Haro-Moreno J.M."/>
            <person name="Coutinho F.H."/>
            <person name="Zaragoza-Solas A."/>
            <person name="Picazo A."/>
            <person name="Almagro-Moreno S."/>
            <person name="Lopez-Perez M."/>
        </authorList>
    </citation>
    <scope>NUCLEOTIDE SEQUENCE [LARGE SCALE GENOMIC DNA]</scope>
    <source>
        <strain evidence="3">MCMED-G41</strain>
    </source>
</reference>
<proteinExistence type="predicted"/>
<organism evidence="3 4">
    <name type="scientific">SAR86 cluster bacterium</name>
    <dbReference type="NCBI Taxonomy" id="2030880"/>
    <lineage>
        <taxon>Bacteria</taxon>
        <taxon>Pseudomonadati</taxon>
        <taxon>Pseudomonadota</taxon>
        <taxon>Gammaproteobacteria</taxon>
        <taxon>SAR86 cluster</taxon>
    </lineage>
</organism>
<keyword evidence="1" id="KW-0812">Transmembrane</keyword>
<keyword evidence="1" id="KW-0472">Membrane</keyword>
<feature type="domain" description="HPP transmembrane region" evidence="2">
    <location>
        <begin position="3"/>
        <end position="145"/>
    </location>
</feature>
<dbReference type="PANTHER" id="PTHR33741">
    <property type="entry name" value="TRANSMEMBRANE PROTEIN DDB_G0269096-RELATED"/>
    <property type="match status" value="1"/>
</dbReference>
<feature type="transmembrane region" description="Helical" evidence="1">
    <location>
        <begin position="29"/>
        <end position="46"/>
    </location>
</feature>
<dbReference type="AlphaFoldDB" id="A0A838Y0C7"/>
<dbReference type="InterPro" id="IPR007065">
    <property type="entry name" value="HPP"/>
</dbReference>
<evidence type="ECO:0000313" key="4">
    <source>
        <dbReference type="Proteomes" id="UP000551848"/>
    </source>
</evidence>
<evidence type="ECO:0000256" key="1">
    <source>
        <dbReference type="SAM" id="Phobius"/>
    </source>
</evidence>
<evidence type="ECO:0000313" key="3">
    <source>
        <dbReference type="EMBL" id="MBA4692357.1"/>
    </source>
</evidence>
<feature type="transmembrane region" description="Helical" evidence="1">
    <location>
        <begin position="58"/>
        <end position="91"/>
    </location>
</feature>
<accession>A0A838Y0C7</accession>